<dbReference type="GO" id="GO:0005886">
    <property type="term" value="C:plasma membrane"/>
    <property type="evidence" value="ECO:0007669"/>
    <property type="project" value="UniProtKB-SubCell"/>
</dbReference>
<dbReference type="GO" id="GO:0071111">
    <property type="term" value="F:cyclic-guanylate-specific phosphodiesterase activity"/>
    <property type="evidence" value="ECO:0007669"/>
    <property type="project" value="InterPro"/>
</dbReference>
<dbReference type="EMBL" id="WNME01000046">
    <property type="protein sequence ID" value="MUB67112.1"/>
    <property type="molecule type" value="Genomic_DNA"/>
</dbReference>
<dbReference type="CDD" id="cd12914">
    <property type="entry name" value="PDC1_DGC_like"/>
    <property type="match status" value="1"/>
</dbReference>
<dbReference type="SUPFAM" id="SSF141868">
    <property type="entry name" value="EAL domain-like"/>
    <property type="match status" value="1"/>
</dbReference>
<dbReference type="SUPFAM" id="SSF103190">
    <property type="entry name" value="Sensory domain-like"/>
    <property type="match status" value="1"/>
</dbReference>
<dbReference type="SMART" id="SM00052">
    <property type="entry name" value="EAL"/>
    <property type="match status" value="1"/>
</dbReference>
<evidence type="ECO:0000256" key="1">
    <source>
        <dbReference type="ARBA" id="ARBA00004651"/>
    </source>
</evidence>
<dbReference type="Gene3D" id="3.30.450.20">
    <property type="entry name" value="PAS domain"/>
    <property type="match status" value="2"/>
</dbReference>
<evidence type="ECO:0000256" key="5">
    <source>
        <dbReference type="ARBA" id="ARBA00023136"/>
    </source>
</evidence>
<evidence type="ECO:0000256" key="4">
    <source>
        <dbReference type="ARBA" id="ARBA00022989"/>
    </source>
</evidence>
<dbReference type="CDD" id="cd12912">
    <property type="entry name" value="PDC2_MCP_like"/>
    <property type="match status" value="1"/>
</dbReference>
<evidence type="ECO:0000313" key="10">
    <source>
        <dbReference type="Proteomes" id="UP000434223"/>
    </source>
</evidence>
<feature type="transmembrane region" description="Helical" evidence="6">
    <location>
        <begin position="27"/>
        <end position="44"/>
    </location>
</feature>
<dbReference type="PANTHER" id="PTHR33121:SF70">
    <property type="entry name" value="SIGNALING PROTEIN YKOW"/>
    <property type="match status" value="1"/>
</dbReference>
<sequence>MPPVIEYSVTGGKGRGMRNIFAKYREIILGLLILILLAVSWLLYARTLKNDFQNEIISSLEEVSTQGENILEKEINAKLELLTEVSRRVSFYPAEDYEEAASMLAATAMENDFKRMGIISADGKTYTTDHVQMDLSDRPYYKKAMEGEKCVSDPLRDREGNEKIHVYAVPVYHEDQVTGVLFGTYNLNEMRKQLEVSSFEGRGYTYIVNTDGNCIVDSVNPYSYPDLQNIFDAIEEVDSQNSEAAAAMKADFDLRQEGCIRIENHGMKYMYYRPLPINNWYLLTVAPASVLDSKMNAVLGRTYLLGAFMVLIFAGILIYILKDQKRRKAELMHSLYTDEITGGYSFAKFQVEAEKKIRRAEVGSWSLISLDIDDFKFINELLGYEEGNHLIRYIHGVLGEWCGSEEIFAHQSADMFVALADSRDHDVLCRRLEELCSRLQSYSIWPQNKLAIVPALGIFQIRDKGLTLDFCLDCAGIARKSRKGQFAVHYAFYDERVKEQIYRDKRIEAEMKGALENGEFQAYYQPQYDAESRRIVGAEALVRWARPDGGLVPPGEFIPLFEKNGFISELDRYMFRQVCEQQKKWEERGYEVVPVSVNVSRKLLYDLNFVEKYNLILTETAVDVRNVEIEITESVFFDNQPRLLDAIRHLHQSGYRILLDDFGTGYSSMAMLNDMSFDTLKIDKSFVDNIGDERGNKIVDGIIRLADSLELSTIAEGVETREQYEYLKARGCDVIQGYYFGRPMTAESFGMLLSSQTAGR</sequence>
<keyword evidence="4 6" id="KW-1133">Transmembrane helix</keyword>
<dbReference type="Pfam" id="PF02743">
    <property type="entry name" value="dCache_1"/>
    <property type="match status" value="1"/>
</dbReference>
<keyword evidence="3 6" id="KW-0812">Transmembrane</keyword>
<keyword evidence="2" id="KW-1003">Cell membrane</keyword>
<dbReference type="Pfam" id="PF00563">
    <property type="entry name" value="EAL"/>
    <property type="match status" value="1"/>
</dbReference>
<dbReference type="InterPro" id="IPR050706">
    <property type="entry name" value="Cyclic-di-GMP_PDE-like"/>
</dbReference>
<proteinExistence type="predicted"/>
<dbReference type="Pfam" id="PF00990">
    <property type="entry name" value="GGDEF"/>
    <property type="match status" value="1"/>
</dbReference>
<dbReference type="InterPro" id="IPR000160">
    <property type="entry name" value="GGDEF_dom"/>
</dbReference>
<dbReference type="Gene3D" id="3.30.70.270">
    <property type="match status" value="1"/>
</dbReference>
<dbReference type="InterPro" id="IPR035919">
    <property type="entry name" value="EAL_sf"/>
</dbReference>
<dbReference type="AlphaFoldDB" id="A0AAW9WRK8"/>
<evidence type="ECO:0000259" key="7">
    <source>
        <dbReference type="PROSITE" id="PS50883"/>
    </source>
</evidence>
<evidence type="ECO:0000313" key="9">
    <source>
        <dbReference type="EMBL" id="MUB67112.1"/>
    </source>
</evidence>
<evidence type="ECO:0000259" key="8">
    <source>
        <dbReference type="PROSITE" id="PS50887"/>
    </source>
</evidence>
<protein>
    <submittedName>
        <fullName evidence="9">EAL domain-containing protein</fullName>
    </submittedName>
</protein>
<dbReference type="InterPro" id="IPR001633">
    <property type="entry name" value="EAL_dom"/>
</dbReference>
<feature type="domain" description="EAL" evidence="7">
    <location>
        <begin position="504"/>
        <end position="757"/>
    </location>
</feature>
<dbReference type="PROSITE" id="PS50887">
    <property type="entry name" value="GGDEF"/>
    <property type="match status" value="1"/>
</dbReference>
<dbReference type="InterPro" id="IPR029151">
    <property type="entry name" value="Sensor-like_sf"/>
</dbReference>
<dbReference type="PROSITE" id="PS50883">
    <property type="entry name" value="EAL"/>
    <property type="match status" value="1"/>
</dbReference>
<dbReference type="Gene3D" id="3.20.20.450">
    <property type="entry name" value="EAL domain"/>
    <property type="match status" value="1"/>
</dbReference>
<dbReference type="SMART" id="SM00267">
    <property type="entry name" value="GGDEF"/>
    <property type="match status" value="1"/>
</dbReference>
<keyword evidence="5 6" id="KW-0472">Membrane</keyword>
<gene>
    <name evidence="9" type="ORF">GNE07_29285</name>
</gene>
<evidence type="ECO:0000256" key="2">
    <source>
        <dbReference type="ARBA" id="ARBA00022475"/>
    </source>
</evidence>
<dbReference type="PANTHER" id="PTHR33121">
    <property type="entry name" value="CYCLIC DI-GMP PHOSPHODIESTERASE PDEF"/>
    <property type="match status" value="1"/>
</dbReference>
<dbReference type="InterPro" id="IPR029787">
    <property type="entry name" value="Nucleotide_cyclase"/>
</dbReference>
<comment type="subcellular location">
    <subcellularLocation>
        <location evidence="1">Cell membrane</location>
        <topology evidence="1">Multi-pass membrane protein</topology>
    </subcellularLocation>
</comment>
<evidence type="ECO:0000256" key="6">
    <source>
        <dbReference type="SAM" id="Phobius"/>
    </source>
</evidence>
<dbReference type="SUPFAM" id="SSF55073">
    <property type="entry name" value="Nucleotide cyclase"/>
    <property type="match status" value="1"/>
</dbReference>
<evidence type="ECO:0000256" key="3">
    <source>
        <dbReference type="ARBA" id="ARBA00022692"/>
    </source>
</evidence>
<name>A0AAW9WRK8_9FIRM</name>
<dbReference type="InterPro" id="IPR033479">
    <property type="entry name" value="dCache_1"/>
</dbReference>
<feature type="domain" description="GGDEF" evidence="8">
    <location>
        <begin position="363"/>
        <end position="495"/>
    </location>
</feature>
<dbReference type="CDD" id="cd01948">
    <property type="entry name" value="EAL"/>
    <property type="match status" value="1"/>
</dbReference>
<dbReference type="InterPro" id="IPR043128">
    <property type="entry name" value="Rev_trsase/Diguanyl_cyclase"/>
</dbReference>
<reference evidence="9 10" key="1">
    <citation type="submission" date="2019-09" db="EMBL/GenBank/DDBJ databases">
        <title>Draft genome sequencing of Hungatella hathewayi 123Y-2.</title>
        <authorList>
            <person name="Lv Q."/>
            <person name="Li S."/>
        </authorList>
    </citation>
    <scope>NUCLEOTIDE SEQUENCE [LARGE SCALE GENOMIC DNA]</scope>
    <source>
        <strain evidence="9 10">123Y-2</strain>
    </source>
</reference>
<feature type="transmembrane region" description="Helical" evidence="6">
    <location>
        <begin position="303"/>
        <end position="321"/>
    </location>
</feature>
<comment type="caution">
    <text evidence="9">The sequence shown here is derived from an EMBL/GenBank/DDBJ whole genome shotgun (WGS) entry which is preliminary data.</text>
</comment>
<organism evidence="9 10">
    <name type="scientific">Hungatella hathewayi</name>
    <dbReference type="NCBI Taxonomy" id="154046"/>
    <lineage>
        <taxon>Bacteria</taxon>
        <taxon>Bacillati</taxon>
        <taxon>Bacillota</taxon>
        <taxon>Clostridia</taxon>
        <taxon>Lachnospirales</taxon>
        <taxon>Lachnospiraceae</taxon>
        <taxon>Hungatella</taxon>
    </lineage>
</organism>
<accession>A0AAW9WRK8</accession>
<dbReference type="Proteomes" id="UP000434223">
    <property type="component" value="Unassembled WGS sequence"/>
</dbReference>